<feature type="transmembrane region" description="Helical" evidence="9">
    <location>
        <begin position="48"/>
        <end position="71"/>
    </location>
</feature>
<sequence length="155" mass="17869">MSTTDLPRSRGPIAPVLGPDRDRPASLGDPRAPRRHSGMPNFEKYTWLFMRFSGAVLIFLVLGHLFIMLMWDNGVYRIDFNYVAERWRSPFWQIWDLSLLWLAELHGGNGLRTIIGDYTRSSRSRFWLMTLLVVSIVFTLALGSYVLLTFDANIS</sequence>
<keyword evidence="6" id="KW-0408">Iron</keyword>
<dbReference type="SUPFAM" id="SSF81343">
    <property type="entry name" value="Fumarate reductase respiratory complex transmembrane subunits"/>
    <property type="match status" value="1"/>
</dbReference>
<protein>
    <submittedName>
        <fullName evidence="10">Succinate dehydrogenase</fullName>
    </submittedName>
</protein>
<dbReference type="CDD" id="cd03500">
    <property type="entry name" value="SQR_TypeA_SdhD_like"/>
    <property type="match status" value="1"/>
</dbReference>
<keyword evidence="3 9" id="KW-0812">Transmembrane</keyword>
<dbReference type="Proteomes" id="UP000193465">
    <property type="component" value="Unassembled WGS sequence"/>
</dbReference>
<accession>A0A1X1TXF5</accession>
<dbReference type="InterPro" id="IPR000701">
    <property type="entry name" value="SuccDH_FuR_B_TM-su"/>
</dbReference>
<keyword evidence="2" id="KW-0349">Heme</keyword>
<keyword evidence="7 9" id="KW-0472">Membrane</keyword>
<evidence type="ECO:0000256" key="3">
    <source>
        <dbReference type="ARBA" id="ARBA00022692"/>
    </source>
</evidence>
<evidence type="ECO:0000256" key="7">
    <source>
        <dbReference type="ARBA" id="ARBA00023136"/>
    </source>
</evidence>
<comment type="subcellular location">
    <subcellularLocation>
        <location evidence="1">Membrane</location>
    </subcellularLocation>
</comment>
<keyword evidence="5 9" id="KW-1133">Transmembrane helix</keyword>
<evidence type="ECO:0000256" key="6">
    <source>
        <dbReference type="ARBA" id="ARBA00023004"/>
    </source>
</evidence>
<dbReference type="STRING" id="188915.AWC02_06560"/>
<evidence type="ECO:0000313" key="11">
    <source>
        <dbReference type="Proteomes" id="UP000193465"/>
    </source>
</evidence>
<organism evidence="10 11">
    <name type="scientific">Mycolicibacter engbaekii</name>
    <dbReference type="NCBI Taxonomy" id="188915"/>
    <lineage>
        <taxon>Bacteria</taxon>
        <taxon>Bacillati</taxon>
        <taxon>Actinomycetota</taxon>
        <taxon>Actinomycetes</taxon>
        <taxon>Mycobacteriales</taxon>
        <taxon>Mycobacteriaceae</taxon>
        <taxon>Mycolicibacter</taxon>
    </lineage>
</organism>
<dbReference type="RefSeq" id="WP_085127920.1">
    <property type="nucleotide sequence ID" value="NZ_LQOT01000024.1"/>
</dbReference>
<dbReference type="AlphaFoldDB" id="A0A1X1TXF5"/>
<evidence type="ECO:0000256" key="5">
    <source>
        <dbReference type="ARBA" id="ARBA00022989"/>
    </source>
</evidence>
<name>A0A1X1TXF5_9MYCO</name>
<proteinExistence type="predicted"/>
<dbReference type="EMBL" id="LQOT01000024">
    <property type="protein sequence ID" value="ORV49266.1"/>
    <property type="molecule type" value="Genomic_DNA"/>
</dbReference>
<evidence type="ECO:0000313" key="10">
    <source>
        <dbReference type="EMBL" id="ORV49266.1"/>
    </source>
</evidence>
<feature type="transmembrane region" description="Helical" evidence="9">
    <location>
        <begin position="126"/>
        <end position="148"/>
    </location>
</feature>
<evidence type="ECO:0000256" key="2">
    <source>
        <dbReference type="ARBA" id="ARBA00022617"/>
    </source>
</evidence>
<gene>
    <name evidence="10" type="ORF">AWC02_06560</name>
</gene>
<keyword evidence="11" id="KW-1185">Reference proteome</keyword>
<evidence type="ECO:0000256" key="1">
    <source>
        <dbReference type="ARBA" id="ARBA00004370"/>
    </source>
</evidence>
<dbReference type="InterPro" id="IPR034804">
    <property type="entry name" value="SQR/QFR_C/D"/>
</dbReference>
<dbReference type="GO" id="GO:0046872">
    <property type="term" value="F:metal ion binding"/>
    <property type="evidence" value="ECO:0007669"/>
    <property type="project" value="UniProtKB-KW"/>
</dbReference>
<dbReference type="Pfam" id="PF01127">
    <property type="entry name" value="Sdh_cyt"/>
    <property type="match status" value="1"/>
</dbReference>
<reference evidence="10 11" key="1">
    <citation type="submission" date="2016-01" db="EMBL/GenBank/DDBJ databases">
        <title>The new phylogeny of the genus Mycobacterium.</title>
        <authorList>
            <person name="Tarcisio F."/>
            <person name="Conor M."/>
            <person name="Antonella G."/>
            <person name="Elisabetta G."/>
            <person name="Giulia F.S."/>
            <person name="Sara T."/>
            <person name="Anna F."/>
            <person name="Clotilde B."/>
            <person name="Roberto B."/>
            <person name="Veronica D.S."/>
            <person name="Fabio R."/>
            <person name="Monica P."/>
            <person name="Olivier J."/>
            <person name="Enrico T."/>
            <person name="Nicola S."/>
        </authorList>
    </citation>
    <scope>NUCLEOTIDE SEQUENCE [LARGE SCALE GENOMIC DNA]</scope>
    <source>
        <strain evidence="10 11">ATCC 27353</strain>
    </source>
</reference>
<comment type="caution">
    <text evidence="10">The sequence shown here is derived from an EMBL/GenBank/DDBJ whole genome shotgun (WGS) entry which is preliminary data.</text>
</comment>
<dbReference type="GO" id="GO:0016020">
    <property type="term" value="C:membrane"/>
    <property type="evidence" value="ECO:0007669"/>
    <property type="project" value="UniProtKB-SubCell"/>
</dbReference>
<feature type="region of interest" description="Disordered" evidence="8">
    <location>
        <begin position="1"/>
        <end position="35"/>
    </location>
</feature>
<evidence type="ECO:0000256" key="8">
    <source>
        <dbReference type="SAM" id="MobiDB-lite"/>
    </source>
</evidence>
<dbReference type="Gene3D" id="1.20.1300.10">
    <property type="entry name" value="Fumarate reductase/succinate dehydrogenase, transmembrane subunit"/>
    <property type="match status" value="1"/>
</dbReference>
<evidence type="ECO:0000256" key="9">
    <source>
        <dbReference type="SAM" id="Phobius"/>
    </source>
</evidence>
<keyword evidence="4" id="KW-0479">Metal-binding</keyword>
<evidence type="ECO:0000256" key="4">
    <source>
        <dbReference type="ARBA" id="ARBA00022723"/>
    </source>
</evidence>